<dbReference type="GO" id="GO:0008641">
    <property type="term" value="F:ubiquitin-like modifier activating enzyme activity"/>
    <property type="evidence" value="ECO:0007669"/>
    <property type="project" value="InterPro"/>
</dbReference>
<dbReference type="PANTHER" id="PTHR43267">
    <property type="entry name" value="TRNA THREONYLCARBAMOYLADENOSINE DEHYDRATASE"/>
    <property type="match status" value="1"/>
</dbReference>
<keyword evidence="3" id="KW-1185">Reference proteome</keyword>
<dbReference type="Proteomes" id="UP000250003">
    <property type="component" value="Chromosome"/>
</dbReference>
<dbReference type="InterPro" id="IPR000594">
    <property type="entry name" value="ThiF_NAD_FAD-bd"/>
</dbReference>
<dbReference type="OrthoDB" id="9804150at2"/>
<protein>
    <submittedName>
        <fullName evidence="2">tRNA threonylcarbamoyladenosine dehydratase</fullName>
    </submittedName>
</protein>
<dbReference type="InterPro" id="IPR035985">
    <property type="entry name" value="Ubiquitin-activating_enz"/>
</dbReference>
<organism evidence="2 3">
    <name type="scientific">Blautia argi</name>
    <dbReference type="NCBI Taxonomy" id="1912897"/>
    <lineage>
        <taxon>Bacteria</taxon>
        <taxon>Bacillati</taxon>
        <taxon>Bacillota</taxon>
        <taxon>Clostridia</taxon>
        <taxon>Lachnospirales</taxon>
        <taxon>Lachnospiraceae</taxon>
        <taxon>Blautia</taxon>
    </lineage>
</organism>
<accession>A0A2Z4U8R9</accession>
<dbReference type="AlphaFoldDB" id="A0A2Z4U8R9"/>
<dbReference type="Pfam" id="PF00899">
    <property type="entry name" value="ThiF"/>
    <property type="match status" value="1"/>
</dbReference>
<name>A0A2Z4U8R9_9FIRM</name>
<evidence type="ECO:0000313" key="3">
    <source>
        <dbReference type="Proteomes" id="UP000250003"/>
    </source>
</evidence>
<sequence length="241" mass="26452">MLHAFSRSEELLGREGIQKLADSRIAVFGIGGVGSYVVEALARAGVGSLTLVDHDEVSLTNLNRQLVALRSTMGRKKVLVAKERILDINRDAVVHTYDTFFNGETAELFDFTAFDYVIDAVDTVSAKLLLIEKAKEAKVPVISCMGTGNKLNPSCFQIADISKTSVCPLAKVMRTELKKRRIKKVKVLFSTETVDKKKRKEEPLEVRSGSKRPVPASVSFVPGVAGLMIAGEVIRDLVFQK</sequence>
<dbReference type="SUPFAM" id="SSF69572">
    <property type="entry name" value="Activating enzymes of the ubiquitin-like proteins"/>
    <property type="match status" value="1"/>
</dbReference>
<gene>
    <name evidence="2" type="ORF">DQQ01_02505</name>
</gene>
<dbReference type="EMBL" id="CP030280">
    <property type="protein sequence ID" value="AWY97209.1"/>
    <property type="molecule type" value="Genomic_DNA"/>
</dbReference>
<evidence type="ECO:0000259" key="1">
    <source>
        <dbReference type="Pfam" id="PF00899"/>
    </source>
</evidence>
<evidence type="ECO:0000313" key="2">
    <source>
        <dbReference type="EMBL" id="AWY97209.1"/>
    </source>
</evidence>
<dbReference type="CDD" id="cd00755">
    <property type="entry name" value="YgdL_like"/>
    <property type="match status" value="1"/>
</dbReference>
<dbReference type="InterPro" id="IPR045886">
    <property type="entry name" value="ThiF/MoeB/HesA"/>
</dbReference>
<dbReference type="GO" id="GO:0061504">
    <property type="term" value="P:cyclic threonylcarbamoyladenosine biosynthetic process"/>
    <property type="evidence" value="ECO:0007669"/>
    <property type="project" value="TreeGrafter"/>
</dbReference>
<dbReference type="GO" id="GO:0061503">
    <property type="term" value="F:tRNA threonylcarbamoyladenosine dehydratase"/>
    <property type="evidence" value="ECO:0007669"/>
    <property type="project" value="TreeGrafter"/>
</dbReference>
<dbReference type="PANTHER" id="PTHR43267:SF1">
    <property type="entry name" value="TRNA THREONYLCARBAMOYLADENOSINE DEHYDRATASE"/>
    <property type="match status" value="1"/>
</dbReference>
<dbReference type="KEGG" id="blau:DQQ01_02505"/>
<reference evidence="3" key="1">
    <citation type="submission" date="2018-06" db="EMBL/GenBank/DDBJ databases">
        <title>Description of Blautia argi sp. nov., a new anaerobic isolated from dog feces.</title>
        <authorList>
            <person name="Chang Y.-H."/>
            <person name="Paek J."/>
            <person name="Shin Y."/>
        </authorList>
    </citation>
    <scope>NUCLEOTIDE SEQUENCE [LARGE SCALE GENOMIC DNA]</scope>
    <source>
        <strain evidence="3">KCTC 15426</strain>
    </source>
</reference>
<dbReference type="Gene3D" id="3.40.50.720">
    <property type="entry name" value="NAD(P)-binding Rossmann-like Domain"/>
    <property type="match status" value="1"/>
</dbReference>
<proteinExistence type="predicted"/>
<feature type="domain" description="THIF-type NAD/FAD binding fold" evidence="1">
    <location>
        <begin position="10"/>
        <end position="235"/>
    </location>
</feature>
<dbReference type="RefSeq" id="WP_111918148.1">
    <property type="nucleotide sequence ID" value="NZ_CAUWHR010000003.1"/>
</dbReference>